<proteinExistence type="predicted"/>
<dbReference type="EMBL" id="BJUB01000001">
    <property type="protein sequence ID" value="GEK19883.1"/>
    <property type="molecule type" value="Genomic_DNA"/>
</dbReference>
<reference evidence="1 2" key="1">
    <citation type="submission" date="2019-07" db="EMBL/GenBank/DDBJ databases">
        <title>Whole genome shotgun sequence of Cellulomonas xylanilytica NBRC 101102.</title>
        <authorList>
            <person name="Hosoyama A."/>
            <person name="Uohara A."/>
            <person name="Ohji S."/>
            <person name="Ichikawa N."/>
        </authorList>
    </citation>
    <scope>NUCLEOTIDE SEQUENCE [LARGE SCALE GENOMIC DNA]</scope>
    <source>
        <strain evidence="1 2">NBRC 101102</strain>
    </source>
</reference>
<comment type="caution">
    <text evidence="1">The sequence shown here is derived from an EMBL/GenBank/DDBJ whole genome shotgun (WGS) entry which is preliminary data.</text>
</comment>
<organism evidence="1 2">
    <name type="scientific">Cellulomonas xylanilytica</name>
    <dbReference type="NCBI Taxonomy" id="233583"/>
    <lineage>
        <taxon>Bacteria</taxon>
        <taxon>Bacillati</taxon>
        <taxon>Actinomycetota</taxon>
        <taxon>Actinomycetes</taxon>
        <taxon>Micrococcales</taxon>
        <taxon>Cellulomonadaceae</taxon>
        <taxon>Cellulomonas</taxon>
    </lineage>
</organism>
<protein>
    <recommendedName>
        <fullName evidence="3">Glutaredoxin</fullName>
    </recommendedName>
</protein>
<dbReference type="InterPro" id="IPR036249">
    <property type="entry name" value="Thioredoxin-like_sf"/>
</dbReference>
<evidence type="ECO:0008006" key="3">
    <source>
        <dbReference type="Google" id="ProtNLM"/>
    </source>
</evidence>
<dbReference type="Proteomes" id="UP000321118">
    <property type="component" value="Unassembled WGS sequence"/>
</dbReference>
<keyword evidence="2" id="KW-1185">Reference proteome</keyword>
<evidence type="ECO:0000313" key="1">
    <source>
        <dbReference type="EMBL" id="GEK19883.1"/>
    </source>
</evidence>
<dbReference type="SUPFAM" id="SSF52833">
    <property type="entry name" value="Thioredoxin-like"/>
    <property type="match status" value="1"/>
</dbReference>
<gene>
    <name evidence="1" type="ORF">CXY01_04030</name>
</gene>
<accession>A0A510UYY4</accession>
<dbReference type="AlphaFoldDB" id="A0A510UYY4"/>
<evidence type="ECO:0000313" key="2">
    <source>
        <dbReference type="Proteomes" id="UP000321118"/>
    </source>
</evidence>
<sequence>MIQGQRVKSAAVRPHVRITVVQTSACDLCEEAAAVLAELAKDHPISVDVVDAQSDVGRELVARNRPPRQPLVLVDGAYFSAGRLPRRKLERALTARHATAERAG</sequence>
<name>A0A510UYY4_9CELL</name>
<dbReference type="Gene3D" id="3.40.30.10">
    <property type="entry name" value="Glutaredoxin"/>
    <property type="match status" value="1"/>
</dbReference>